<dbReference type="EMBL" id="QOHO01000056">
    <property type="protein sequence ID" value="RFZ77678.1"/>
    <property type="molecule type" value="Genomic_DNA"/>
</dbReference>
<dbReference type="Pfam" id="PF03235">
    <property type="entry name" value="GmrSD_N"/>
    <property type="match status" value="1"/>
</dbReference>
<name>A0A3E2N9I7_9FIRM</name>
<evidence type="ECO:0000313" key="3">
    <source>
        <dbReference type="Proteomes" id="UP000260680"/>
    </source>
</evidence>
<sequence>MAFQTALTIKETISNIHSKKYLLPSIQREFVWDVDQITQLFDSLMLGYPIGSFLFWEVSPANVKEFVFYEFLRNYHEQEKDGRHNPKASIIGNETVTAILDGQQRLTSLYLGLMGTYAYKKPYMRYDNPKAYPIRKLYLNLLKKSDDDDWFYDFAFLTSDECENDDSHYWFFVGDILGFDKLSDAMKYLQKVNSYLVKIGQGSYDEEKAEFATETLSKLWQAIHADGTISYYLEKSDKLDKVLNIFIRVNSGGTPLSYSDLLLSIASAQWDDLDAREEIHSAVDEINAIGRGFNVNKDFILKACLVLCDFPDIAFKIDNFNHTNMMKIQSEWSNIMAALREAVTLAARLGFNRDNLTSNNLFIPIAYYIKHIGLPSNFAASPKNAENVRTIKKWLVSAMLKRVFSSQPDGVLRPIREIIAKSDGSIFPLKHIIERFKGTNRTHEFTDADIENLLYLKYGQGDTLTVMSVLYPWADLHNLFHMDHIFPKAEFTERKLRKMGVPSDRISDFLENFNYIGNLQLLEGLDNTSKTNKDFKKWFEDNLPTEEAKTAYRQKHLIPDGVDLAFTNFPEFLEARETLIIDRLKKELQG</sequence>
<feature type="domain" description="GmrSD restriction endonucleases N-terminal" evidence="1">
    <location>
        <begin position="10"/>
        <end position="264"/>
    </location>
</feature>
<dbReference type="RefSeq" id="WP_117418231.1">
    <property type="nucleotide sequence ID" value="NZ_QOHO01000056.1"/>
</dbReference>
<protein>
    <submittedName>
        <fullName evidence="2">DUF262 domain-containing protein</fullName>
    </submittedName>
</protein>
<gene>
    <name evidence="2" type="ORF">DS742_17295</name>
</gene>
<accession>A0A3E2N9I7</accession>
<reference evidence="2 3" key="1">
    <citation type="submission" date="2018-07" db="EMBL/GenBank/DDBJ databases">
        <title>New species, Clostridium PI-S10-A1B.</title>
        <authorList>
            <person name="Krishna G."/>
            <person name="Summeta K."/>
            <person name="Shikha S."/>
            <person name="Prabhu P.B."/>
            <person name="Suresh K."/>
        </authorList>
    </citation>
    <scope>NUCLEOTIDE SEQUENCE [LARGE SCALE GENOMIC DNA]</scope>
    <source>
        <strain evidence="2 3">PI-S10-A1B</strain>
    </source>
</reference>
<proteinExistence type="predicted"/>
<organism evidence="2 3">
    <name type="scientific">Lacrimispora amygdalina</name>
    <dbReference type="NCBI Taxonomy" id="253257"/>
    <lineage>
        <taxon>Bacteria</taxon>
        <taxon>Bacillati</taxon>
        <taxon>Bacillota</taxon>
        <taxon>Clostridia</taxon>
        <taxon>Lachnospirales</taxon>
        <taxon>Lachnospiraceae</taxon>
        <taxon>Lacrimispora</taxon>
    </lineage>
</organism>
<dbReference type="AlphaFoldDB" id="A0A3E2N9I7"/>
<comment type="caution">
    <text evidence="2">The sequence shown here is derived from an EMBL/GenBank/DDBJ whole genome shotgun (WGS) entry which is preliminary data.</text>
</comment>
<dbReference type="OrthoDB" id="9798761at2"/>
<dbReference type="Proteomes" id="UP000260680">
    <property type="component" value="Unassembled WGS sequence"/>
</dbReference>
<dbReference type="InterPro" id="IPR004919">
    <property type="entry name" value="GmrSD_N"/>
</dbReference>
<evidence type="ECO:0000313" key="2">
    <source>
        <dbReference type="EMBL" id="RFZ77678.1"/>
    </source>
</evidence>
<dbReference type="PANTHER" id="PTHR37292:SF2">
    <property type="entry name" value="DUF262 DOMAIN-CONTAINING PROTEIN"/>
    <property type="match status" value="1"/>
</dbReference>
<dbReference type="PANTHER" id="PTHR37292">
    <property type="entry name" value="VNG6097C"/>
    <property type="match status" value="1"/>
</dbReference>
<evidence type="ECO:0000259" key="1">
    <source>
        <dbReference type="Pfam" id="PF03235"/>
    </source>
</evidence>